<evidence type="ECO:0000313" key="7">
    <source>
        <dbReference type="EMBL" id="KAK7343540.1"/>
    </source>
</evidence>
<dbReference type="InterPro" id="IPR033896">
    <property type="entry name" value="MEF2-like_N"/>
</dbReference>
<dbReference type="GO" id="GO:0005634">
    <property type="term" value="C:nucleus"/>
    <property type="evidence" value="ECO:0007669"/>
    <property type="project" value="UniProtKB-SubCell"/>
</dbReference>
<dbReference type="AlphaFoldDB" id="A0AAN9LW66"/>
<dbReference type="Pfam" id="PF00319">
    <property type="entry name" value="SRF-TF"/>
    <property type="match status" value="1"/>
</dbReference>
<dbReference type="Gene3D" id="6.10.140.920">
    <property type="match status" value="1"/>
</dbReference>
<dbReference type="EMBL" id="JAYMYQ010000003">
    <property type="protein sequence ID" value="KAK7343540.1"/>
    <property type="molecule type" value="Genomic_DNA"/>
</dbReference>
<evidence type="ECO:0000256" key="4">
    <source>
        <dbReference type="ARBA" id="ARBA00023163"/>
    </source>
</evidence>
<protein>
    <recommendedName>
        <fullName evidence="6">MADS-box domain-containing protein</fullName>
    </recommendedName>
</protein>
<proteinExistence type="predicted"/>
<comment type="subcellular location">
    <subcellularLocation>
        <location evidence="1">Nucleus</location>
    </subcellularLocation>
</comment>
<keyword evidence="4" id="KW-0804">Transcription</keyword>
<dbReference type="GO" id="GO:0046983">
    <property type="term" value="F:protein dimerization activity"/>
    <property type="evidence" value="ECO:0007669"/>
    <property type="project" value="InterPro"/>
</dbReference>
<evidence type="ECO:0000256" key="1">
    <source>
        <dbReference type="ARBA" id="ARBA00004123"/>
    </source>
</evidence>
<organism evidence="7 8">
    <name type="scientific">Canavalia gladiata</name>
    <name type="common">Sword bean</name>
    <name type="synonym">Dolichos gladiatus</name>
    <dbReference type="NCBI Taxonomy" id="3824"/>
    <lineage>
        <taxon>Eukaryota</taxon>
        <taxon>Viridiplantae</taxon>
        <taxon>Streptophyta</taxon>
        <taxon>Embryophyta</taxon>
        <taxon>Tracheophyta</taxon>
        <taxon>Spermatophyta</taxon>
        <taxon>Magnoliopsida</taxon>
        <taxon>eudicotyledons</taxon>
        <taxon>Gunneridae</taxon>
        <taxon>Pentapetalae</taxon>
        <taxon>rosids</taxon>
        <taxon>fabids</taxon>
        <taxon>Fabales</taxon>
        <taxon>Fabaceae</taxon>
        <taxon>Papilionoideae</taxon>
        <taxon>50 kb inversion clade</taxon>
        <taxon>NPAAA clade</taxon>
        <taxon>indigoferoid/millettioid clade</taxon>
        <taxon>Phaseoleae</taxon>
        <taxon>Canavalia</taxon>
    </lineage>
</organism>
<dbReference type="FunFam" id="3.40.1810.10:FF:000006">
    <property type="entry name" value="Agamous-like MADS-box protein AGL62"/>
    <property type="match status" value="1"/>
</dbReference>
<evidence type="ECO:0000313" key="8">
    <source>
        <dbReference type="Proteomes" id="UP001367508"/>
    </source>
</evidence>
<dbReference type="PRINTS" id="PR00404">
    <property type="entry name" value="MADSDOMAIN"/>
</dbReference>
<keyword evidence="5" id="KW-0539">Nucleus</keyword>
<evidence type="ECO:0000259" key="6">
    <source>
        <dbReference type="PROSITE" id="PS50066"/>
    </source>
</evidence>
<dbReference type="CDD" id="cd00265">
    <property type="entry name" value="MADS_MEF2_like"/>
    <property type="match status" value="1"/>
</dbReference>
<dbReference type="GO" id="GO:0000981">
    <property type="term" value="F:DNA-binding transcription factor activity, RNA polymerase II-specific"/>
    <property type="evidence" value="ECO:0007669"/>
    <property type="project" value="TreeGrafter"/>
</dbReference>
<dbReference type="PROSITE" id="PS50066">
    <property type="entry name" value="MADS_BOX_2"/>
    <property type="match status" value="1"/>
</dbReference>
<keyword evidence="2" id="KW-0805">Transcription regulation</keyword>
<evidence type="ECO:0000256" key="3">
    <source>
        <dbReference type="ARBA" id="ARBA00023125"/>
    </source>
</evidence>
<evidence type="ECO:0000256" key="2">
    <source>
        <dbReference type="ARBA" id="ARBA00023015"/>
    </source>
</evidence>
<evidence type="ECO:0000256" key="5">
    <source>
        <dbReference type="ARBA" id="ARBA00023242"/>
    </source>
</evidence>
<dbReference type="Gene3D" id="3.40.1810.10">
    <property type="entry name" value="Transcription factor, MADS-box"/>
    <property type="match status" value="1"/>
</dbReference>
<name>A0AAN9LW66_CANGL</name>
<dbReference type="InterPro" id="IPR036879">
    <property type="entry name" value="TF_MADSbox_sf"/>
</dbReference>
<dbReference type="InterPro" id="IPR002100">
    <property type="entry name" value="TF_MADSbox"/>
</dbReference>
<sequence>MPNVRKSRGRQKIEMKKMSNESNLQVTFSKRRSGLFKKASELCTLCGADVALVVFSPGEKVFSFGHPNVDAVIDRYLTQAPQHSTGTIQFIEAHRIANVRELNAQLTQINNQLDTEKKCGEQLGHLRKAAQAQFWWALPIEEMSNAQLEQFKVGLEELKKHVSLLADRFLVQSASNPTQFFAGASSSNVVHQPPRPQVFPPQVLQPSMMLQNHVFDGSIMHHHGFNNMAMGGYGLAGFF</sequence>
<keyword evidence="8" id="KW-1185">Reference proteome</keyword>
<reference evidence="7 8" key="1">
    <citation type="submission" date="2024-01" db="EMBL/GenBank/DDBJ databases">
        <title>The genomes of 5 underutilized Papilionoideae crops provide insights into root nodulation and disease resistanc.</title>
        <authorList>
            <person name="Jiang F."/>
        </authorList>
    </citation>
    <scope>NUCLEOTIDE SEQUENCE [LARGE SCALE GENOMIC DNA]</scope>
    <source>
        <strain evidence="7">LVBAO_FW01</strain>
        <tissue evidence="7">Leaves</tissue>
    </source>
</reference>
<feature type="domain" description="MADS-box" evidence="6">
    <location>
        <begin position="8"/>
        <end position="68"/>
    </location>
</feature>
<accession>A0AAN9LW66</accession>
<gene>
    <name evidence="7" type="ORF">VNO77_12348</name>
</gene>
<dbReference type="GO" id="GO:0000978">
    <property type="term" value="F:RNA polymerase II cis-regulatory region sequence-specific DNA binding"/>
    <property type="evidence" value="ECO:0007669"/>
    <property type="project" value="TreeGrafter"/>
</dbReference>
<dbReference type="SMART" id="SM00432">
    <property type="entry name" value="MADS"/>
    <property type="match status" value="1"/>
</dbReference>
<comment type="caution">
    <text evidence="7">The sequence shown here is derived from an EMBL/GenBank/DDBJ whole genome shotgun (WGS) entry which is preliminary data.</text>
</comment>
<dbReference type="SUPFAM" id="SSF55455">
    <property type="entry name" value="SRF-like"/>
    <property type="match status" value="1"/>
</dbReference>
<keyword evidence="3" id="KW-0238">DNA-binding</keyword>
<dbReference type="PANTHER" id="PTHR11945">
    <property type="entry name" value="MADS BOX PROTEIN"/>
    <property type="match status" value="1"/>
</dbReference>
<dbReference type="Proteomes" id="UP001367508">
    <property type="component" value="Unassembled WGS sequence"/>
</dbReference>
<dbReference type="GO" id="GO:0045944">
    <property type="term" value="P:positive regulation of transcription by RNA polymerase II"/>
    <property type="evidence" value="ECO:0007669"/>
    <property type="project" value="InterPro"/>
</dbReference>
<dbReference type="PANTHER" id="PTHR11945:SF818">
    <property type="entry name" value="AGAMOUS-LIKE MADS-BOX PROTEIN AGL62"/>
    <property type="match status" value="1"/>
</dbReference>